<feature type="compositionally biased region" description="Basic residues" evidence="2">
    <location>
        <begin position="432"/>
        <end position="452"/>
    </location>
</feature>
<dbReference type="PANTHER" id="PTHR41967">
    <property type="entry name" value="FI19406P1-RELATED"/>
    <property type="match status" value="1"/>
</dbReference>
<dbReference type="OrthoDB" id="6613664at2759"/>
<evidence type="ECO:0000313" key="6">
    <source>
        <dbReference type="Proteomes" id="UP000007801"/>
    </source>
</evidence>
<dbReference type="PANTHER" id="PTHR41967:SF6">
    <property type="entry name" value="FI19406P1-RELATED"/>
    <property type="match status" value="1"/>
</dbReference>
<feature type="domain" description="DUF4770" evidence="3">
    <location>
        <begin position="62"/>
        <end position="238"/>
    </location>
</feature>
<dbReference type="eggNOG" id="ENOG502SCTQ">
    <property type="taxonomic scope" value="Eukaryota"/>
</dbReference>
<dbReference type="KEGG" id="dan:6505582"/>
<proteinExistence type="predicted"/>
<evidence type="ECO:0000256" key="2">
    <source>
        <dbReference type="SAM" id="MobiDB-lite"/>
    </source>
</evidence>
<dbReference type="EMBL" id="CH902623">
    <property type="protein sequence ID" value="EDV30453.2"/>
    <property type="molecule type" value="Genomic_DNA"/>
</dbReference>
<keyword evidence="6" id="KW-1185">Reference proteome</keyword>
<evidence type="ECO:0000259" key="4">
    <source>
        <dbReference type="Pfam" id="PF15995"/>
    </source>
</evidence>
<evidence type="ECO:0000313" key="5">
    <source>
        <dbReference type="EMBL" id="EDV30453.2"/>
    </source>
</evidence>
<evidence type="ECO:0000256" key="1">
    <source>
        <dbReference type="SAM" id="Coils"/>
    </source>
</evidence>
<accession>B3MT63</accession>
<organism evidence="5 6">
    <name type="scientific">Drosophila ananassae</name>
    <name type="common">Fruit fly</name>
    <dbReference type="NCBI Taxonomy" id="7217"/>
    <lineage>
        <taxon>Eukaryota</taxon>
        <taxon>Metazoa</taxon>
        <taxon>Ecdysozoa</taxon>
        <taxon>Arthropoda</taxon>
        <taxon>Hexapoda</taxon>
        <taxon>Insecta</taxon>
        <taxon>Pterygota</taxon>
        <taxon>Neoptera</taxon>
        <taxon>Endopterygota</taxon>
        <taxon>Diptera</taxon>
        <taxon>Brachycera</taxon>
        <taxon>Muscomorpha</taxon>
        <taxon>Ephydroidea</taxon>
        <taxon>Drosophilidae</taxon>
        <taxon>Drosophila</taxon>
        <taxon>Sophophora</taxon>
    </lineage>
</organism>
<feature type="domain" description="DUF4771" evidence="4">
    <location>
        <begin position="675"/>
        <end position="828"/>
    </location>
</feature>
<dbReference type="Pfam" id="PF15994">
    <property type="entry name" value="DUF4770"/>
    <property type="match status" value="1"/>
</dbReference>
<dbReference type="Proteomes" id="UP000007801">
    <property type="component" value="Unassembled WGS sequence"/>
</dbReference>
<evidence type="ECO:0008006" key="7">
    <source>
        <dbReference type="Google" id="ProtNLM"/>
    </source>
</evidence>
<feature type="coiled-coil region" evidence="1">
    <location>
        <begin position="148"/>
        <end position="177"/>
    </location>
</feature>
<dbReference type="AlphaFoldDB" id="B3MT63"/>
<name>B3MT63_DROAN</name>
<dbReference type="InterPro" id="IPR031935">
    <property type="entry name" value="DUF4770"/>
</dbReference>
<dbReference type="GeneID" id="6505582"/>
<keyword evidence="1" id="KW-0175">Coiled coil</keyword>
<feature type="compositionally biased region" description="Basic residues" evidence="2">
    <location>
        <begin position="416"/>
        <end position="425"/>
    </location>
</feature>
<reference evidence="5 6" key="1">
    <citation type="journal article" date="2007" name="Nature">
        <title>Evolution of genes and genomes on the Drosophila phylogeny.</title>
        <authorList>
            <consortium name="Drosophila 12 Genomes Consortium"/>
            <person name="Clark A.G."/>
            <person name="Eisen M.B."/>
            <person name="Smith D.R."/>
            <person name="Bergman C.M."/>
            <person name="Oliver B."/>
            <person name="Markow T.A."/>
            <person name="Kaufman T.C."/>
            <person name="Kellis M."/>
            <person name="Gelbart W."/>
            <person name="Iyer V.N."/>
            <person name="Pollard D.A."/>
            <person name="Sackton T.B."/>
            <person name="Larracuente A.M."/>
            <person name="Singh N.D."/>
            <person name="Abad J.P."/>
            <person name="Abt D.N."/>
            <person name="Adryan B."/>
            <person name="Aguade M."/>
            <person name="Akashi H."/>
            <person name="Anderson W.W."/>
            <person name="Aquadro C.F."/>
            <person name="Ardell D.H."/>
            <person name="Arguello R."/>
            <person name="Artieri C.G."/>
            <person name="Barbash D.A."/>
            <person name="Barker D."/>
            <person name="Barsanti P."/>
            <person name="Batterham P."/>
            <person name="Batzoglou S."/>
            <person name="Begun D."/>
            <person name="Bhutkar A."/>
            <person name="Blanco E."/>
            <person name="Bosak S.A."/>
            <person name="Bradley R.K."/>
            <person name="Brand A.D."/>
            <person name="Brent M.R."/>
            <person name="Brooks A.N."/>
            <person name="Brown R.H."/>
            <person name="Butlin R.K."/>
            <person name="Caggese C."/>
            <person name="Calvi B.R."/>
            <person name="Bernardo de Carvalho A."/>
            <person name="Caspi A."/>
            <person name="Castrezana S."/>
            <person name="Celniker S.E."/>
            <person name="Chang J.L."/>
            <person name="Chapple C."/>
            <person name="Chatterji S."/>
            <person name="Chinwalla A."/>
            <person name="Civetta A."/>
            <person name="Clifton S.W."/>
            <person name="Comeron J.M."/>
            <person name="Costello J.C."/>
            <person name="Coyne J.A."/>
            <person name="Daub J."/>
            <person name="David R.G."/>
            <person name="Delcher A.L."/>
            <person name="Delehaunty K."/>
            <person name="Do C.B."/>
            <person name="Ebling H."/>
            <person name="Edwards K."/>
            <person name="Eickbush T."/>
            <person name="Evans J.D."/>
            <person name="Filipski A."/>
            <person name="Findeiss S."/>
            <person name="Freyhult E."/>
            <person name="Fulton L."/>
            <person name="Fulton R."/>
            <person name="Garcia A.C."/>
            <person name="Gardiner A."/>
            <person name="Garfield D.A."/>
            <person name="Garvin B.E."/>
            <person name="Gibson G."/>
            <person name="Gilbert D."/>
            <person name="Gnerre S."/>
            <person name="Godfrey J."/>
            <person name="Good R."/>
            <person name="Gotea V."/>
            <person name="Gravely B."/>
            <person name="Greenberg A.J."/>
            <person name="Griffiths-Jones S."/>
            <person name="Gross S."/>
            <person name="Guigo R."/>
            <person name="Gustafson E.A."/>
            <person name="Haerty W."/>
            <person name="Hahn M.W."/>
            <person name="Halligan D.L."/>
            <person name="Halpern A.L."/>
            <person name="Halter G.M."/>
            <person name="Han M.V."/>
            <person name="Heger A."/>
            <person name="Hillier L."/>
            <person name="Hinrichs A.S."/>
            <person name="Holmes I."/>
            <person name="Hoskins R.A."/>
            <person name="Hubisz M.J."/>
            <person name="Hultmark D."/>
            <person name="Huntley M.A."/>
            <person name="Jaffe D.B."/>
            <person name="Jagadeeshan S."/>
            <person name="Jeck W.R."/>
            <person name="Johnson J."/>
            <person name="Jones C.D."/>
            <person name="Jordan W.C."/>
            <person name="Karpen G.H."/>
            <person name="Kataoka E."/>
            <person name="Keightley P.D."/>
            <person name="Kheradpour P."/>
            <person name="Kirkness E.F."/>
            <person name="Koerich L.B."/>
            <person name="Kristiansen K."/>
            <person name="Kudrna D."/>
            <person name="Kulathinal R.J."/>
            <person name="Kumar S."/>
            <person name="Kwok R."/>
            <person name="Lander E."/>
            <person name="Langley C.H."/>
            <person name="Lapoint R."/>
            <person name="Lazzaro B.P."/>
            <person name="Lee S.J."/>
            <person name="Levesque L."/>
            <person name="Li R."/>
            <person name="Lin C.F."/>
            <person name="Lin M.F."/>
            <person name="Lindblad-Toh K."/>
            <person name="Llopart A."/>
            <person name="Long M."/>
            <person name="Low L."/>
            <person name="Lozovsky E."/>
            <person name="Lu J."/>
            <person name="Luo M."/>
            <person name="Machado C.A."/>
            <person name="Makalowski W."/>
            <person name="Marzo M."/>
            <person name="Matsuda M."/>
            <person name="Matzkin L."/>
            <person name="McAllister B."/>
            <person name="McBride C.S."/>
            <person name="McKernan B."/>
            <person name="McKernan K."/>
            <person name="Mendez-Lago M."/>
            <person name="Minx P."/>
            <person name="Mollenhauer M.U."/>
            <person name="Montooth K."/>
            <person name="Mount S.M."/>
            <person name="Mu X."/>
            <person name="Myers E."/>
            <person name="Negre B."/>
            <person name="Newfeld S."/>
            <person name="Nielsen R."/>
            <person name="Noor M.A."/>
            <person name="O'Grady P."/>
            <person name="Pachter L."/>
            <person name="Papaceit M."/>
            <person name="Parisi M.J."/>
            <person name="Parisi M."/>
            <person name="Parts L."/>
            <person name="Pedersen J.S."/>
            <person name="Pesole G."/>
            <person name="Phillippy A.M."/>
            <person name="Ponting C.P."/>
            <person name="Pop M."/>
            <person name="Porcelli D."/>
            <person name="Powell J.R."/>
            <person name="Prohaska S."/>
            <person name="Pruitt K."/>
            <person name="Puig M."/>
            <person name="Quesneville H."/>
            <person name="Ram K.R."/>
            <person name="Rand D."/>
            <person name="Rasmussen M.D."/>
            <person name="Reed L.K."/>
            <person name="Reenan R."/>
            <person name="Reily A."/>
            <person name="Remington K.A."/>
            <person name="Rieger T.T."/>
            <person name="Ritchie M.G."/>
            <person name="Robin C."/>
            <person name="Rogers Y.H."/>
            <person name="Rohde C."/>
            <person name="Rozas J."/>
            <person name="Rubenfield M.J."/>
            <person name="Ruiz A."/>
            <person name="Russo S."/>
            <person name="Salzberg S.L."/>
            <person name="Sanchez-Gracia A."/>
            <person name="Saranga D.J."/>
            <person name="Sato H."/>
            <person name="Schaeffer S.W."/>
            <person name="Schatz M.C."/>
            <person name="Schlenke T."/>
            <person name="Schwartz R."/>
            <person name="Segarra C."/>
            <person name="Singh R.S."/>
            <person name="Sirot L."/>
            <person name="Sirota M."/>
            <person name="Sisneros N.B."/>
            <person name="Smith C.D."/>
            <person name="Smith T.F."/>
            <person name="Spieth J."/>
            <person name="Stage D.E."/>
            <person name="Stark A."/>
            <person name="Stephan W."/>
            <person name="Strausberg R.L."/>
            <person name="Strempel S."/>
            <person name="Sturgill D."/>
            <person name="Sutton G."/>
            <person name="Sutton G.G."/>
            <person name="Tao W."/>
            <person name="Teichmann S."/>
            <person name="Tobari Y.N."/>
            <person name="Tomimura Y."/>
            <person name="Tsolas J.M."/>
            <person name="Valente V.L."/>
            <person name="Venter E."/>
            <person name="Venter J.C."/>
            <person name="Vicario S."/>
            <person name="Vieira F.G."/>
            <person name="Vilella A.J."/>
            <person name="Villasante A."/>
            <person name="Walenz B."/>
            <person name="Wang J."/>
            <person name="Wasserman M."/>
            <person name="Watts T."/>
            <person name="Wilson D."/>
            <person name="Wilson R.K."/>
            <person name="Wing R.A."/>
            <person name="Wolfner M.F."/>
            <person name="Wong A."/>
            <person name="Wong G.K."/>
            <person name="Wu C.I."/>
            <person name="Wu G."/>
            <person name="Yamamoto D."/>
            <person name="Yang H.P."/>
            <person name="Yang S.P."/>
            <person name="Yorke J.A."/>
            <person name="Yoshida K."/>
            <person name="Zdobnov E."/>
            <person name="Zhang P."/>
            <person name="Zhang Y."/>
            <person name="Zimin A.V."/>
            <person name="Baldwin J."/>
            <person name="Abdouelleil A."/>
            <person name="Abdulkadir J."/>
            <person name="Abebe A."/>
            <person name="Abera B."/>
            <person name="Abreu J."/>
            <person name="Acer S.C."/>
            <person name="Aftuck L."/>
            <person name="Alexander A."/>
            <person name="An P."/>
            <person name="Anderson E."/>
            <person name="Anderson S."/>
            <person name="Arachi H."/>
            <person name="Azer M."/>
            <person name="Bachantsang P."/>
            <person name="Barry A."/>
            <person name="Bayul T."/>
            <person name="Berlin A."/>
            <person name="Bessette D."/>
            <person name="Bloom T."/>
            <person name="Blye J."/>
            <person name="Boguslavskiy L."/>
            <person name="Bonnet C."/>
            <person name="Boukhgalter B."/>
            <person name="Bourzgui I."/>
            <person name="Brown A."/>
            <person name="Cahill P."/>
            <person name="Channer S."/>
            <person name="Cheshatsang Y."/>
            <person name="Chuda L."/>
            <person name="Citroen M."/>
            <person name="Collymore A."/>
            <person name="Cooke P."/>
            <person name="Costello M."/>
            <person name="D'Aco K."/>
            <person name="Daza R."/>
            <person name="De Haan G."/>
            <person name="DeGray S."/>
            <person name="DeMaso C."/>
            <person name="Dhargay N."/>
            <person name="Dooley K."/>
            <person name="Dooley E."/>
            <person name="Doricent M."/>
            <person name="Dorje P."/>
            <person name="Dorjee K."/>
            <person name="Dupes A."/>
            <person name="Elong R."/>
            <person name="Falk J."/>
            <person name="Farina A."/>
            <person name="Faro S."/>
            <person name="Ferguson D."/>
            <person name="Fisher S."/>
            <person name="Foley C.D."/>
            <person name="Franke A."/>
            <person name="Friedrich D."/>
            <person name="Gadbois L."/>
            <person name="Gearin G."/>
            <person name="Gearin C.R."/>
            <person name="Giannoukos G."/>
            <person name="Goode T."/>
            <person name="Graham J."/>
            <person name="Grandbois E."/>
            <person name="Grewal S."/>
            <person name="Gyaltsen K."/>
            <person name="Hafez N."/>
            <person name="Hagos B."/>
            <person name="Hall J."/>
            <person name="Henson C."/>
            <person name="Hollinger A."/>
            <person name="Honan T."/>
            <person name="Huard M.D."/>
            <person name="Hughes L."/>
            <person name="Hurhula B."/>
            <person name="Husby M.E."/>
            <person name="Kamat A."/>
            <person name="Kanga B."/>
            <person name="Kashin S."/>
            <person name="Khazanovich D."/>
            <person name="Kisner P."/>
            <person name="Lance K."/>
            <person name="Lara M."/>
            <person name="Lee W."/>
            <person name="Lennon N."/>
            <person name="Letendre F."/>
            <person name="LeVine R."/>
            <person name="Lipovsky A."/>
            <person name="Liu X."/>
            <person name="Liu J."/>
            <person name="Liu S."/>
            <person name="Lokyitsang T."/>
            <person name="Lokyitsang Y."/>
            <person name="Lubonja R."/>
            <person name="Lui A."/>
            <person name="MacDonald P."/>
            <person name="Magnisalis V."/>
            <person name="Maru K."/>
            <person name="Matthews C."/>
            <person name="McCusker W."/>
            <person name="McDonough S."/>
            <person name="Mehta T."/>
            <person name="Meldrim J."/>
            <person name="Meneus L."/>
            <person name="Mihai O."/>
            <person name="Mihalev A."/>
            <person name="Mihova T."/>
            <person name="Mittelman R."/>
            <person name="Mlenga V."/>
            <person name="Montmayeur A."/>
            <person name="Mulrain L."/>
            <person name="Navidi A."/>
            <person name="Naylor J."/>
            <person name="Negash T."/>
            <person name="Nguyen T."/>
            <person name="Nguyen N."/>
            <person name="Nicol R."/>
            <person name="Norbu C."/>
            <person name="Norbu N."/>
            <person name="Novod N."/>
            <person name="O'Neill B."/>
            <person name="Osman S."/>
            <person name="Markiewicz E."/>
            <person name="Oyono O.L."/>
            <person name="Patti C."/>
            <person name="Phunkhang P."/>
            <person name="Pierre F."/>
            <person name="Priest M."/>
            <person name="Raghuraman S."/>
            <person name="Rege F."/>
            <person name="Reyes R."/>
            <person name="Rise C."/>
            <person name="Rogov P."/>
            <person name="Ross K."/>
            <person name="Ryan E."/>
            <person name="Settipalli S."/>
            <person name="Shea T."/>
            <person name="Sherpa N."/>
            <person name="Shi L."/>
            <person name="Shih D."/>
            <person name="Sparrow T."/>
            <person name="Spaulding J."/>
            <person name="Stalker J."/>
            <person name="Stange-Thomann N."/>
            <person name="Stavropoulos S."/>
            <person name="Stone C."/>
            <person name="Strader C."/>
            <person name="Tesfaye S."/>
            <person name="Thomson T."/>
            <person name="Thoulutsang Y."/>
            <person name="Thoulutsang D."/>
            <person name="Topham K."/>
            <person name="Topping I."/>
            <person name="Tsamla T."/>
            <person name="Vassiliev H."/>
            <person name="Vo A."/>
            <person name="Wangchuk T."/>
            <person name="Wangdi T."/>
            <person name="Weiand M."/>
            <person name="Wilkinson J."/>
            <person name="Wilson A."/>
            <person name="Yadav S."/>
            <person name="Young G."/>
            <person name="Yu Q."/>
            <person name="Zembek L."/>
            <person name="Zhong D."/>
            <person name="Zimmer A."/>
            <person name="Zwirko Z."/>
            <person name="Jaffe D.B."/>
            <person name="Alvarez P."/>
            <person name="Brockman W."/>
            <person name="Butler J."/>
            <person name="Chin C."/>
            <person name="Gnerre S."/>
            <person name="Grabherr M."/>
            <person name="Kleber M."/>
            <person name="Mauceli E."/>
            <person name="MacCallum I."/>
        </authorList>
    </citation>
    <scope>NUCLEOTIDE SEQUENCE [LARGE SCALE GENOMIC DNA]</scope>
    <source>
        <strain evidence="6">Tucson 14024-0371.13</strain>
    </source>
</reference>
<dbReference type="Pfam" id="PF15995">
    <property type="entry name" value="DUF4771"/>
    <property type="match status" value="1"/>
</dbReference>
<feature type="region of interest" description="Disordered" evidence="2">
    <location>
        <begin position="416"/>
        <end position="455"/>
    </location>
</feature>
<dbReference type="InterPro" id="IPR031936">
    <property type="entry name" value="DUF4771"/>
</dbReference>
<protein>
    <recommendedName>
        <fullName evidence="7">DUF4770 domain-containing protein</fullName>
    </recommendedName>
</protein>
<evidence type="ECO:0000259" key="3">
    <source>
        <dbReference type="Pfam" id="PF15994"/>
    </source>
</evidence>
<gene>
    <name evidence="5" type="primary">Dana\GF22933</name>
    <name evidence="5" type="synonym">dana_GLEANR_7473</name>
    <name evidence="5" type="ORF">GF22933</name>
</gene>
<dbReference type="InParanoid" id="B3MT63"/>
<dbReference type="HOGENOM" id="CLU_013875_0_0_1"/>
<sequence>MRLPLHETQVNGYSKKIQHLIKGMPDWYRGLSLSQMEAADNMSTALRDDMDQNTTTRVAKLLCQLGLHPKAPWDTVITAVKLSRGNDLAFLWFLMELCYKSPDHGRTYCVNEQIILSAIFWLDLFPTLKELDRWLPLPHISQAERNRIEAQRKKRLKLKKKREQERLEKELARKANTSKLAPYFEEPFQKKTPVRHLLSDYPDRPALLYEMPDEDNMSPLSTRWFGDYELSESRRVARTVINEEIGTMFCNFGKTLVGTDSMAKSIVNDEIKSIFDSFKAASLPVSDVETLCVHHRHLRDMEKSLKDQLEVLKSKRYEELIYGKSKAEERRKKLVIQELEEMSANYLKRFQEMAARTRLASTRTKLFGGGDVQGYTFGCPKVEKCAENAEVCCQPCGKVVTEETVPESVKKLQIKVRKSSSRVRVKGGASSKSKRRKQSRKKRSKSRSKSRLQRGSVKSINFDVVSILEKQKPKPKTDFKDIEVKLLKGEKPIVPGFPDFRPEIADAAKVQTYDPYVGLPQRKVRNLKQRPSSLMQFLNRCGSEQDEEMEVPQNGTPCARAAQSRKIFELGPGGTSVVKFNYREIFGSLQTTRLDDERMRLKEAFVRAIDDDVQYLSAALSGEEEGSINAMVGRAAKRVFADDVKEFHKELERLRIKKEAEMAQKKHIRLDFGQKYYDPDNLPLMKEMLRLGLEKVGEDKRFVLPTLPDVQTVPYLLDWICYRYGKLYSQKAREKSYSEDKAAIEYMVRIMGRSLVKLPPPRAAEINEKDRKMIRKMAHCMKEQQTKKFLDSIMGISRVFYTAMRPQLCGATMKSTFYAYMPAHIHDLGFSINRNNI</sequence>